<comment type="caution">
    <text evidence="3">The sequence shown here is derived from an EMBL/GenBank/DDBJ whole genome shotgun (WGS) entry which is preliminary data.</text>
</comment>
<proteinExistence type="predicted"/>
<feature type="domain" description="KilA-N DNA-binding" evidence="2">
    <location>
        <begin position="8"/>
        <end position="100"/>
    </location>
</feature>
<sequence>MPIERIESKIYLIRGHKVLLDFDLALLYQVSTKRLNEQVKRNMERFPEDFMFQLTNDETNFLRSQFATLKVNDGKSLRGKHKKYLPYAFTEQGVAMLSSILRSKTAIQVNIQIMRTFTKLRALIEGNKALAEKLKELEAKVGTNTEDIKLIFETIKQMLAVPEKPKRKMGFLA</sequence>
<dbReference type="InterPro" id="IPR018873">
    <property type="entry name" value="KilA-N_DNA-bd_domain"/>
</dbReference>
<dbReference type="AlphaFoldDB" id="A0A1F4S2Z7"/>
<dbReference type="EMBL" id="MEUA01000030">
    <property type="protein sequence ID" value="OGC14802.1"/>
    <property type="molecule type" value="Genomic_DNA"/>
</dbReference>
<accession>A0A1F4S2Z7</accession>
<name>A0A1F4S2Z7_UNCSA</name>
<feature type="coiled-coil region" evidence="1">
    <location>
        <begin position="120"/>
        <end position="147"/>
    </location>
</feature>
<keyword evidence="1" id="KW-0175">Coiled coil</keyword>
<protein>
    <recommendedName>
        <fullName evidence="2">KilA-N DNA-binding domain-containing protein</fullName>
    </recommendedName>
</protein>
<organism evidence="3 4">
    <name type="scientific">candidate division WOR-1 bacterium RIFOXYB2_FULL_36_35</name>
    <dbReference type="NCBI Taxonomy" id="1802578"/>
    <lineage>
        <taxon>Bacteria</taxon>
        <taxon>Bacillati</taxon>
        <taxon>Saganbacteria</taxon>
    </lineage>
</organism>
<evidence type="ECO:0000313" key="3">
    <source>
        <dbReference type="EMBL" id="OGC14802.1"/>
    </source>
</evidence>
<reference evidence="3 4" key="1">
    <citation type="journal article" date="2016" name="Nat. Commun.">
        <title>Thousands of microbial genomes shed light on interconnected biogeochemical processes in an aquifer system.</title>
        <authorList>
            <person name="Anantharaman K."/>
            <person name="Brown C.T."/>
            <person name="Hug L.A."/>
            <person name="Sharon I."/>
            <person name="Castelle C.J."/>
            <person name="Probst A.J."/>
            <person name="Thomas B.C."/>
            <person name="Singh A."/>
            <person name="Wilkins M.J."/>
            <person name="Karaoz U."/>
            <person name="Brodie E.L."/>
            <person name="Williams K.H."/>
            <person name="Hubbard S.S."/>
            <person name="Banfield J.F."/>
        </authorList>
    </citation>
    <scope>NUCLEOTIDE SEQUENCE [LARGE SCALE GENOMIC DNA]</scope>
</reference>
<evidence type="ECO:0000259" key="2">
    <source>
        <dbReference type="Pfam" id="PF10543"/>
    </source>
</evidence>
<evidence type="ECO:0000313" key="4">
    <source>
        <dbReference type="Proteomes" id="UP000177905"/>
    </source>
</evidence>
<evidence type="ECO:0000256" key="1">
    <source>
        <dbReference type="SAM" id="Coils"/>
    </source>
</evidence>
<dbReference type="Pfam" id="PF10543">
    <property type="entry name" value="ORF6N"/>
    <property type="match status" value="1"/>
</dbReference>
<gene>
    <name evidence="3" type="ORF">A2290_07835</name>
</gene>
<dbReference type="Proteomes" id="UP000177905">
    <property type="component" value="Unassembled WGS sequence"/>
</dbReference>